<dbReference type="AlphaFoldDB" id="A0A162JM13"/>
<dbReference type="EMBL" id="AZHA01000011">
    <property type="protein sequence ID" value="OAA44003.1"/>
    <property type="molecule type" value="Genomic_DNA"/>
</dbReference>
<reference evidence="2 3" key="1">
    <citation type="journal article" date="2016" name="Genome Biol. Evol.">
        <title>Divergent and convergent evolution of fungal pathogenicity.</title>
        <authorList>
            <person name="Shang Y."/>
            <person name="Xiao G."/>
            <person name="Zheng P."/>
            <person name="Cen K."/>
            <person name="Zhan S."/>
            <person name="Wang C."/>
        </authorList>
    </citation>
    <scope>NUCLEOTIDE SEQUENCE [LARGE SCALE GENOMIC DNA]</scope>
    <source>
        <strain evidence="2 3">RCEF 3172</strain>
    </source>
</reference>
<gene>
    <name evidence="2" type="ORF">BBO_04359</name>
</gene>
<feature type="region of interest" description="Disordered" evidence="1">
    <location>
        <begin position="256"/>
        <end position="275"/>
    </location>
</feature>
<organism evidence="2 3">
    <name type="scientific">Beauveria brongniartii RCEF 3172</name>
    <dbReference type="NCBI Taxonomy" id="1081107"/>
    <lineage>
        <taxon>Eukaryota</taxon>
        <taxon>Fungi</taxon>
        <taxon>Dikarya</taxon>
        <taxon>Ascomycota</taxon>
        <taxon>Pezizomycotina</taxon>
        <taxon>Sordariomycetes</taxon>
        <taxon>Hypocreomycetidae</taxon>
        <taxon>Hypocreales</taxon>
        <taxon>Cordycipitaceae</taxon>
        <taxon>Beauveria</taxon>
        <taxon>Beauveria brongniartii</taxon>
    </lineage>
</organism>
<evidence type="ECO:0000256" key="1">
    <source>
        <dbReference type="SAM" id="MobiDB-lite"/>
    </source>
</evidence>
<sequence length="275" mass="31811">MPCCAPGGCPAEAAASEKVRRATLETMQHEKLSEMRDTLNQFHTLPTVDKSKLDDLSISCGPMLDVDNWSVTSPTEYWSKFFMPFDWPQDWLEYLSWSVDWQWVKMDHRDLYSSSHLHFQYHRSRWFQARLCQLYDLDPEVWDVYTESMEMIDAVNLRLPRREFKPKARRGACSYYEYGGQWAFLAKAGSDRSHAACLMLDSGGKDADGLLLRSEVDAAIYMSQFQLRDGHFTDHHTKPILIMTIPREQYPEATDAATKYNPSPRPPPKVKLLGT</sequence>
<accession>A0A162JM13</accession>
<dbReference type="Proteomes" id="UP000076863">
    <property type="component" value="Unassembled WGS sequence"/>
</dbReference>
<protein>
    <submittedName>
        <fullName evidence="2">Uncharacterized protein</fullName>
    </submittedName>
</protein>
<name>A0A162JM13_9HYPO</name>
<evidence type="ECO:0000313" key="3">
    <source>
        <dbReference type="Proteomes" id="UP000076863"/>
    </source>
</evidence>
<keyword evidence="3" id="KW-1185">Reference proteome</keyword>
<evidence type="ECO:0000313" key="2">
    <source>
        <dbReference type="EMBL" id="OAA44003.1"/>
    </source>
</evidence>
<dbReference type="OrthoDB" id="4177740at2759"/>
<proteinExistence type="predicted"/>
<comment type="caution">
    <text evidence="2">The sequence shown here is derived from an EMBL/GenBank/DDBJ whole genome shotgun (WGS) entry which is preliminary data.</text>
</comment>